<evidence type="ECO:0000256" key="2">
    <source>
        <dbReference type="ARBA" id="ARBA00022485"/>
    </source>
</evidence>
<keyword evidence="7" id="KW-1133">Transmembrane helix</keyword>
<evidence type="ECO:0000259" key="8">
    <source>
        <dbReference type="PROSITE" id="PS51379"/>
    </source>
</evidence>
<dbReference type="PANTHER" id="PTHR30176:SF3">
    <property type="entry name" value="FERREDOXIN-TYPE PROTEIN NAPH"/>
    <property type="match status" value="1"/>
</dbReference>
<dbReference type="InterPro" id="IPR017896">
    <property type="entry name" value="4Fe4S_Fe-S-bd"/>
</dbReference>
<feature type="domain" description="4Fe-4S ferredoxin-type" evidence="8">
    <location>
        <begin position="375"/>
        <end position="407"/>
    </location>
</feature>
<reference evidence="9" key="1">
    <citation type="journal article" date="2015" name="PeerJ">
        <title>First genomic representation of candidate bacterial phylum KSB3 points to enhanced environmental sensing as a trigger of wastewater bulking.</title>
        <authorList>
            <person name="Sekiguchi Y."/>
            <person name="Ohashi A."/>
            <person name="Parks D.H."/>
            <person name="Yamauchi T."/>
            <person name="Tyson G.W."/>
            <person name="Hugenholtz P."/>
        </authorList>
    </citation>
    <scope>NUCLEOTIDE SEQUENCE [LARGE SCALE GENOMIC DNA]</scope>
</reference>
<feature type="domain" description="4Fe-4S ferredoxin-type" evidence="8">
    <location>
        <begin position="222"/>
        <end position="248"/>
    </location>
</feature>
<feature type="domain" description="4Fe-4S ferredoxin-type" evidence="8">
    <location>
        <begin position="455"/>
        <end position="486"/>
    </location>
</feature>
<evidence type="ECO:0000256" key="4">
    <source>
        <dbReference type="ARBA" id="ARBA00022982"/>
    </source>
</evidence>
<dbReference type="PROSITE" id="PS00198">
    <property type="entry name" value="4FE4S_FER_1"/>
    <property type="match status" value="3"/>
</dbReference>
<gene>
    <name evidence="9" type="ORF">U14_05339</name>
</gene>
<dbReference type="InterPro" id="IPR017900">
    <property type="entry name" value="4Fe4S_Fe_S_CS"/>
</dbReference>
<evidence type="ECO:0000256" key="3">
    <source>
        <dbReference type="ARBA" id="ARBA00022723"/>
    </source>
</evidence>
<dbReference type="EMBL" id="DF820460">
    <property type="protein sequence ID" value="GAK54062.1"/>
    <property type="molecule type" value="Genomic_DNA"/>
</dbReference>
<accession>A0A081BRN1</accession>
<keyword evidence="1" id="KW-0813">Transport</keyword>
<feature type="transmembrane region" description="Helical" evidence="7">
    <location>
        <begin position="42"/>
        <end position="64"/>
    </location>
</feature>
<feature type="transmembrane region" description="Helical" evidence="7">
    <location>
        <begin position="143"/>
        <end position="160"/>
    </location>
</feature>
<proteinExistence type="predicted"/>
<evidence type="ECO:0000256" key="5">
    <source>
        <dbReference type="ARBA" id="ARBA00023004"/>
    </source>
</evidence>
<evidence type="ECO:0000313" key="10">
    <source>
        <dbReference type="Proteomes" id="UP000030700"/>
    </source>
</evidence>
<dbReference type="STRING" id="1499966.U14_05339"/>
<keyword evidence="7" id="KW-0812">Transmembrane</keyword>
<evidence type="ECO:0000313" key="9">
    <source>
        <dbReference type="EMBL" id="GAK54062.1"/>
    </source>
</evidence>
<keyword evidence="5" id="KW-0408">Iron</keyword>
<dbReference type="GO" id="GO:0005886">
    <property type="term" value="C:plasma membrane"/>
    <property type="evidence" value="ECO:0007669"/>
    <property type="project" value="TreeGrafter"/>
</dbReference>
<dbReference type="PROSITE" id="PS51379">
    <property type="entry name" value="4FE4S_FER_2"/>
    <property type="match status" value="6"/>
</dbReference>
<dbReference type="Pfam" id="PF12837">
    <property type="entry name" value="Fer4_6"/>
    <property type="match status" value="1"/>
</dbReference>
<organism evidence="9">
    <name type="scientific">Candidatus Moduliflexus flocculans</name>
    <dbReference type="NCBI Taxonomy" id="1499966"/>
    <lineage>
        <taxon>Bacteria</taxon>
        <taxon>Candidatus Moduliflexota</taxon>
        <taxon>Candidatus Moduliflexia</taxon>
        <taxon>Candidatus Moduliflexales</taxon>
        <taxon>Candidatus Moduliflexaceae</taxon>
    </lineage>
</organism>
<keyword evidence="3" id="KW-0479">Metal-binding</keyword>
<dbReference type="CDD" id="cd16373">
    <property type="entry name" value="DMSOR_beta_like"/>
    <property type="match status" value="1"/>
</dbReference>
<dbReference type="Gene3D" id="3.30.70.20">
    <property type="match status" value="3"/>
</dbReference>
<feature type="domain" description="4Fe-4S ferredoxin-type" evidence="8">
    <location>
        <begin position="416"/>
        <end position="451"/>
    </location>
</feature>
<dbReference type="SUPFAM" id="SSF54862">
    <property type="entry name" value="4Fe-4S ferredoxins"/>
    <property type="match status" value="2"/>
</dbReference>
<dbReference type="HOGENOM" id="CLU_024045_0_0_0"/>
<name>A0A081BRN1_9BACT</name>
<keyword evidence="6" id="KW-0411">Iron-sulfur</keyword>
<dbReference type="Pfam" id="PF12838">
    <property type="entry name" value="Fer4_7"/>
    <property type="match status" value="1"/>
</dbReference>
<dbReference type="InterPro" id="IPR051684">
    <property type="entry name" value="Electron_Trans/Redox"/>
</dbReference>
<feature type="transmembrane region" description="Helical" evidence="7">
    <location>
        <begin position="110"/>
        <end position="131"/>
    </location>
</feature>
<dbReference type="Pfam" id="PF12801">
    <property type="entry name" value="Fer4_5"/>
    <property type="match status" value="2"/>
</dbReference>
<dbReference type="AlphaFoldDB" id="A0A081BRN1"/>
<dbReference type="PANTHER" id="PTHR30176">
    <property type="entry name" value="FERREDOXIN-TYPE PROTEIN NAPH"/>
    <property type="match status" value="1"/>
</dbReference>
<evidence type="ECO:0000256" key="6">
    <source>
        <dbReference type="ARBA" id="ARBA00023014"/>
    </source>
</evidence>
<feature type="transmembrane region" description="Helical" evidence="7">
    <location>
        <begin position="180"/>
        <end position="197"/>
    </location>
</feature>
<keyword evidence="7" id="KW-0472">Membrane</keyword>
<keyword evidence="4" id="KW-0249">Electron transport</keyword>
<protein>
    <submittedName>
        <fullName evidence="9">4Fe-4S ferredoxin iron-sulfur binding domain protein</fullName>
    </submittedName>
</protein>
<feature type="domain" description="4Fe-4S ferredoxin-type" evidence="8">
    <location>
        <begin position="249"/>
        <end position="278"/>
    </location>
</feature>
<keyword evidence="2" id="KW-0004">4Fe-4S</keyword>
<evidence type="ECO:0000256" key="7">
    <source>
        <dbReference type="SAM" id="Phobius"/>
    </source>
</evidence>
<keyword evidence="10" id="KW-1185">Reference proteome</keyword>
<dbReference type="GO" id="GO:0051539">
    <property type="term" value="F:4 iron, 4 sulfur cluster binding"/>
    <property type="evidence" value="ECO:0007669"/>
    <property type="project" value="UniProtKB-KW"/>
</dbReference>
<dbReference type="GO" id="GO:0046872">
    <property type="term" value="F:metal ion binding"/>
    <property type="evidence" value="ECO:0007669"/>
    <property type="project" value="UniProtKB-KW"/>
</dbReference>
<sequence>MLKISRILAAGIMFALCLAAFLGGDAAERLARPLLFWQFTPSLVEFLFSGALSLSLGFAAVVMFTLLFGRIYCAALCPLGILQDGLLFFAQLFRKKKRSTYYPPSRIARYVAALFTAISAIAGSFTLLTLLDPYSMFGRIVTHLVRPVFVAGNNLVVALLEHFDIYGMHLKTVVRVSPLVLVPPVIALLLLTVAVILRGRWYCNTFCPVGTLLGLISRFSLVNIRLLPAACTSCKRCERICRAGCINIAEKELDASRCVACFDCVEVCPTQAISYTRRQPDRAGAMTPAKEGVSLPRRELVFGSLSLIALSASLPLRAIAKPLLSKSSRLPITPPGSQSLERFTDLCIGCHQCVSVCPSQVIQPAHGGYGLRGVMQPEMNFDVGFCNYECHLCSQTCPTNAIAPLQLPDKQLTQIGTVNLLKDRCIVHTRHENCGACAEVCPTHAVYTQERDYVHYPETNRDLCIGCGACQYVCPVRPKAIIIDANAVHAVAKEPFYDQEPVVAPQENAAPQQKSDEFPF</sequence>
<dbReference type="Pfam" id="PF12800">
    <property type="entry name" value="Fer4_4"/>
    <property type="match status" value="1"/>
</dbReference>
<dbReference type="Proteomes" id="UP000030700">
    <property type="component" value="Unassembled WGS sequence"/>
</dbReference>
<evidence type="ECO:0000256" key="1">
    <source>
        <dbReference type="ARBA" id="ARBA00022448"/>
    </source>
</evidence>
<dbReference type="Pfam" id="PF13187">
    <property type="entry name" value="Fer4_9"/>
    <property type="match status" value="1"/>
</dbReference>
<feature type="domain" description="4Fe-4S ferredoxin-type" evidence="8">
    <location>
        <begin position="338"/>
        <end position="367"/>
    </location>
</feature>